<dbReference type="AlphaFoldDB" id="A0A7M5XBS9"/>
<dbReference type="EC" id="4.1.1.28" evidence="8"/>
<keyword evidence="5" id="KW-0210">Decarboxylase</keyword>
<evidence type="ECO:0000256" key="3">
    <source>
        <dbReference type="ARBA" id="ARBA00011738"/>
    </source>
</evidence>
<dbReference type="PANTHER" id="PTHR11999:SF167">
    <property type="entry name" value="AROMATIC-L-AMINO-ACID DECARBOXYLASE"/>
    <property type="match status" value="1"/>
</dbReference>
<dbReference type="GO" id="GO:0019752">
    <property type="term" value="P:carboxylic acid metabolic process"/>
    <property type="evidence" value="ECO:0007669"/>
    <property type="project" value="InterPro"/>
</dbReference>
<dbReference type="SUPFAM" id="SSF53383">
    <property type="entry name" value="PLP-dependent transferases"/>
    <property type="match status" value="1"/>
</dbReference>
<dbReference type="Gene3D" id="3.90.1150.10">
    <property type="entry name" value="Aspartate Aminotransferase, domain 1"/>
    <property type="match status" value="1"/>
</dbReference>
<feature type="modified residue" description="N6-(pyridoxal phosphate)lysine" evidence="11">
    <location>
        <position position="285"/>
    </location>
</feature>
<comment type="similarity">
    <text evidence="2 12">Belongs to the group II decarboxylase family.</text>
</comment>
<dbReference type="InterPro" id="IPR021115">
    <property type="entry name" value="Pyridoxal-P_BS"/>
</dbReference>
<dbReference type="CDD" id="cd06450">
    <property type="entry name" value="DOPA_deC_like"/>
    <property type="match status" value="1"/>
</dbReference>
<dbReference type="InterPro" id="IPR002129">
    <property type="entry name" value="PyrdxlP-dep_de-COase"/>
</dbReference>
<evidence type="ECO:0000256" key="7">
    <source>
        <dbReference type="ARBA" id="ARBA00023239"/>
    </source>
</evidence>
<dbReference type="Proteomes" id="UP000594262">
    <property type="component" value="Unplaced"/>
</dbReference>
<dbReference type="EnsemblMetazoa" id="CLYHEMT020418.1">
    <property type="protein sequence ID" value="CLYHEMP020418.1"/>
    <property type="gene ID" value="CLYHEMG020418"/>
</dbReference>
<dbReference type="GO" id="GO:0042423">
    <property type="term" value="P:catecholamine biosynthetic process"/>
    <property type="evidence" value="ECO:0007669"/>
    <property type="project" value="UniProtKB-KW"/>
</dbReference>
<evidence type="ECO:0000256" key="4">
    <source>
        <dbReference type="ARBA" id="ARBA00022584"/>
    </source>
</evidence>
<sequence>MVDLIADYNENVPNMSVLPDVKSGYLVKLLPDEAPMEPESWESVCEDFEKAIVPGITPWNSPNFHAYYPTANSYAAVMGGMLCDALGCVGFTWIASPACTELERLTMDWLAKMFGLPEVFQHAGEGNGGGVIQGSTSESTLIAILAAKHRKMIEYDHDEVLASKLVAYTSRQSHSSVEKGVRLAGTKLRLVDTDERFRMRGDELRKAIEEDKAKGLIPFFVGASVGTTNVCAFDALDEISAVSGEEKMWMHIDAAYAGAAMICPEFRYLVKGIENTDSLVVSCHKWLMVNFACAAMFVRDSLDLINLFDINPLYLKHEYENEISDFRHWQIPLGRRFRSLKLWMVLKSYGVKGLQENIRCQIQQAKFFEEMVRKDARFEVINDVLMGLVCFRLIGDNALNEDLNKRVNEARKIHMTPATVDGQFVLRFVVASRLTEDKDIQFAWDEIKDHAGILLNNEEPKKRGV</sequence>
<keyword evidence="14" id="KW-1185">Reference proteome</keyword>
<evidence type="ECO:0000256" key="11">
    <source>
        <dbReference type="PIRSR" id="PIRSR602129-50"/>
    </source>
</evidence>
<organism evidence="13 14">
    <name type="scientific">Clytia hemisphaerica</name>
    <dbReference type="NCBI Taxonomy" id="252671"/>
    <lineage>
        <taxon>Eukaryota</taxon>
        <taxon>Metazoa</taxon>
        <taxon>Cnidaria</taxon>
        <taxon>Hydrozoa</taxon>
        <taxon>Hydroidolina</taxon>
        <taxon>Leptothecata</taxon>
        <taxon>Obeliida</taxon>
        <taxon>Clytiidae</taxon>
        <taxon>Clytia</taxon>
    </lineage>
</organism>
<dbReference type="GO" id="GO:0006520">
    <property type="term" value="P:amino acid metabolic process"/>
    <property type="evidence" value="ECO:0007669"/>
    <property type="project" value="InterPro"/>
</dbReference>
<evidence type="ECO:0000256" key="8">
    <source>
        <dbReference type="ARBA" id="ARBA00038886"/>
    </source>
</evidence>
<evidence type="ECO:0000256" key="9">
    <source>
        <dbReference type="ARBA" id="ARBA00040968"/>
    </source>
</evidence>
<evidence type="ECO:0000256" key="10">
    <source>
        <dbReference type="ARBA" id="ARBA00041275"/>
    </source>
</evidence>
<evidence type="ECO:0000313" key="13">
    <source>
        <dbReference type="EnsemblMetazoa" id="CLYHEMP020418.1"/>
    </source>
</evidence>
<dbReference type="PANTHER" id="PTHR11999">
    <property type="entry name" value="GROUP II PYRIDOXAL-5-PHOSPHATE DECARBOXYLASE"/>
    <property type="match status" value="1"/>
</dbReference>
<comment type="cofactor">
    <cofactor evidence="1 11 12">
        <name>pyridoxal 5'-phosphate</name>
        <dbReference type="ChEBI" id="CHEBI:597326"/>
    </cofactor>
</comment>
<dbReference type="GO" id="GO:0004058">
    <property type="term" value="F:aromatic-L-amino-acid decarboxylase activity"/>
    <property type="evidence" value="ECO:0007669"/>
    <property type="project" value="UniProtKB-EC"/>
</dbReference>
<keyword evidence="4" id="KW-0127">Catecholamine biosynthesis</keyword>
<dbReference type="InterPro" id="IPR015421">
    <property type="entry name" value="PyrdxlP-dep_Trfase_major"/>
</dbReference>
<dbReference type="PRINTS" id="PR00800">
    <property type="entry name" value="YHDCRBOXLASE"/>
</dbReference>
<evidence type="ECO:0000256" key="12">
    <source>
        <dbReference type="RuleBase" id="RU000382"/>
    </source>
</evidence>
<keyword evidence="7 12" id="KW-0456">Lyase</keyword>
<dbReference type="Gene3D" id="3.40.640.10">
    <property type="entry name" value="Type I PLP-dependent aspartate aminotransferase-like (Major domain)"/>
    <property type="match status" value="1"/>
</dbReference>
<proteinExistence type="inferred from homology"/>
<dbReference type="Pfam" id="PF00282">
    <property type="entry name" value="Pyridoxal_deC"/>
    <property type="match status" value="1"/>
</dbReference>
<dbReference type="GO" id="GO:0030170">
    <property type="term" value="F:pyridoxal phosphate binding"/>
    <property type="evidence" value="ECO:0007669"/>
    <property type="project" value="InterPro"/>
</dbReference>
<protein>
    <recommendedName>
        <fullName evidence="9">Aromatic-L-amino-acid decarboxylase</fullName>
        <ecNumber evidence="8">4.1.1.28</ecNumber>
    </recommendedName>
    <alternativeName>
        <fullName evidence="10">DOPA decarboxylase</fullName>
    </alternativeName>
</protein>
<dbReference type="OrthoDB" id="5947997at2759"/>
<comment type="subunit">
    <text evidence="3">Homodimer.</text>
</comment>
<dbReference type="InterPro" id="IPR015424">
    <property type="entry name" value="PyrdxlP-dep_Trfase"/>
</dbReference>
<name>A0A7M5XBS9_9CNID</name>
<evidence type="ECO:0000256" key="5">
    <source>
        <dbReference type="ARBA" id="ARBA00022793"/>
    </source>
</evidence>
<evidence type="ECO:0000256" key="6">
    <source>
        <dbReference type="ARBA" id="ARBA00022898"/>
    </source>
</evidence>
<dbReference type="Gene3D" id="1.20.1340.10">
    <property type="entry name" value="dopa decarboxylase, N-terminal domain"/>
    <property type="match status" value="1"/>
</dbReference>
<dbReference type="InterPro" id="IPR015422">
    <property type="entry name" value="PyrdxlP-dep_Trfase_small"/>
</dbReference>
<dbReference type="InterPro" id="IPR010977">
    <property type="entry name" value="Aromatic_deC"/>
</dbReference>
<evidence type="ECO:0000256" key="1">
    <source>
        <dbReference type="ARBA" id="ARBA00001933"/>
    </source>
</evidence>
<keyword evidence="6 11" id="KW-0663">Pyridoxal phosphate</keyword>
<reference evidence="13" key="1">
    <citation type="submission" date="2021-01" db="UniProtKB">
        <authorList>
            <consortium name="EnsemblMetazoa"/>
        </authorList>
    </citation>
    <scope>IDENTIFICATION</scope>
</reference>
<dbReference type="FunFam" id="3.40.640.10:FF:000025">
    <property type="entry name" value="Histidine decarboxylase"/>
    <property type="match status" value="1"/>
</dbReference>
<dbReference type="PROSITE" id="PS00392">
    <property type="entry name" value="DDC_GAD_HDC_YDC"/>
    <property type="match status" value="1"/>
</dbReference>
<evidence type="ECO:0000256" key="2">
    <source>
        <dbReference type="ARBA" id="ARBA00009533"/>
    </source>
</evidence>
<accession>A0A7M5XBS9</accession>
<dbReference type="GO" id="GO:0005737">
    <property type="term" value="C:cytoplasm"/>
    <property type="evidence" value="ECO:0007669"/>
    <property type="project" value="TreeGrafter"/>
</dbReference>
<evidence type="ECO:0000313" key="14">
    <source>
        <dbReference type="Proteomes" id="UP000594262"/>
    </source>
</evidence>